<sequence>MNVLWDLAVGGVNYSIEGNGGPNCVQYLPIWQRLIETLLLVPISIYGIRYSLANLETPYRFYHSRKQRKRTNNDILWSQRSSLEGTILYDGPIESSMMSTESSTRCCVQEMFEEDENTTRYSVVTVYSLVFGVELAYKIISRTGIFLLNPCHITTMLQLALLTMTSSQRITCFLFRFHMYTIPGAMLAITFPILNTRLLPGEVFVYYVQHIFIILIPLYMMCLEGAFIPESIANTRWPILSLSIMILYHFTILQLVGLYTQVNLNCIICPAVSDPFKGPLYRITAVAHQSLFVPLIAKLYNYAALLLVASFRRCAVAFEDADYHMMLKKLPGEVFVYYVQHIFIILIPLYMMCLEGAFIPESIANTRWPILSLSIMILYHFTILQLVGLYTQVNLNCIICPAVSDPFKGPLYRITAVAHQSLFVPLIAKLYNYAALLLVASFRRCAVAFEDADYHMMLKKMD</sequence>
<dbReference type="Proteomes" id="UP000031036">
    <property type="component" value="Unassembled WGS sequence"/>
</dbReference>
<evidence type="ECO:0000313" key="3">
    <source>
        <dbReference type="Proteomes" id="UP000031036"/>
    </source>
</evidence>
<protein>
    <submittedName>
        <fullName evidence="2">Transmembrane protein</fullName>
    </submittedName>
</protein>
<feature type="transmembrane region" description="Helical" evidence="1">
    <location>
        <begin position="370"/>
        <end position="390"/>
    </location>
</feature>
<accession>A0A0B2VPW9</accession>
<dbReference type="Pfam" id="PF14808">
    <property type="entry name" value="TMEM164"/>
    <property type="match status" value="2"/>
</dbReference>
<comment type="caution">
    <text evidence="2">The sequence shown here is derived from an EMBL/GenBank/DDBJ whole genome shotgun (WGS) entry which is preliminary data.</text>
</comment>
<reference evidence="2 3" key="1">
    <citation type="submission" date="2014-11" db="EMBL/GenBank/DDBJ databases">
        <title>Genetic blueprint of the zoonotic pathogen Toxocara canis.</title>
        <authorList>
            <person name="Zhu X.-Q."/>
            <person name="Korhonen P.K."/>
            <person name="Cai H."/>
            <person name="Young N.D."/>
            <person name="Nejsum P."/>
            <person name="von Samson-Himmelstjerna G."/>
            <person name="Boag P.R."/>
            <person name="Tan P."/>
            <person name="Li Q."/>
            <person name="Min J."/>
            <person name="Yang Y."/>
            <person name="Wang X."/>
            <person name="Fang X."/>
            <person name="Hall R.S."/>
            <person name="Hofmann A."/>
            <person name="Sternberg P.W."/>
            <person name="Jex A.R."/>
            <person name="Gasser R.B."/>
        </authorList>
    </citation>
    <scope>NUCLEOTIDE SEQUENCE [LARGE SCALE GENOMIC DNA]</scope>
    <source>
        <strain evidence="2">PN_DK_2014</strain>
    </source>
</reference>
<name>A0A0B2VPW9_TOXCA</name>
<keyword evidence="1" id="KW-0472">Membrane</keyword>
<keyword evidence="1" id="KW-1133">Transmembrane helix</keyword>
<dbReference type="InterPro" id="IPR026508">
    <property type="entry name" value="TMEM164"/>
</dbReference>
<dbReference type="OMA" id="PSWGKQF"/>
<organism evidence="2 3">
    <name type="scientific">Toxocara canis</name>
    <name type="common">Canine roundworm</name>
    <dbReference type="NCBI Taxonomy" id="6265"/>
    <lineage>
        <taxon>Eukaryota</taxon>
        <taxon>Metazoa</taxon>
        <taxon>Ecdysozoa</taxon>
        <taxon>Nematoda</taxon>
        <taxon>Chromadorea</taxon>
        <taxon>Rhabditida</taxon>
        <taxon>Spirurina</taxon>
        <taxon>Ascaridomorpha</taxon>
        <taxon>Ascaridoidea</taxon>
        <taxon>Toxocaridae</taxon>
        <taxon>Toxocara</taxon>
    </lineage>
</organism>
<dbReference type="STRING" id="6265.A0A0B2VPW9"/>
<feature type="transmembrane region" description="Helical" evidence="1">
    <location>
        <begin position="239"/>
        <end position="259"/>
    </location>
</feature>
<dbReference type="EMBL" id="JPKZ01001175">
    <property type="protein sequence ID" value="KHN83623.1"/>
    <property type="molecule type" value="Genomic_DNA"/>
</dbReference>
<dbReference type="PANTHER" id="PTHR20948:SF2">
    <property type="entry name" value="TRANSMEMBRANE PROTEIN 164"/>
    <property type="match status" value="1"/>
</dbReference>
<proteinExistence type="predicted"/>
<dbReference type="PANTHER" id="PTHR20948">
    <property type="entry name" value="TRANSMEMBRANE PROTEIN 164"/>
    <property type="match status" value="1"/>
</dbReference>
<dbReference type="OrthoDB" id="17328at2759"/>
<gene>
    <name evidence="2" type="primary">TMEM164</name>
    <name evidence="2" type="ORF">Tcan_11617</name>
</gene>
<feature type="transmembrane region" description="Helical" evidence="1">
    <location>
        <begin position="206"/>
        <end position="227"/>
    </location>
</feature>
<evidence type="ECO:0000256" key="1">
    <source>
        <dbReference type="SAM" id="Phobius"/>
    </source>
</evidence>
<keyword evidence="3" id="KW-1185">Reference proteome</keyword>
<dbReference type="AlphaFoldDB" id="A0A0B2VPW9"/>
<keyword evidence="1 2" id="KW-0812">Transmembrane</keyword>
<feature type="transmembrane region" description="Helical" evidence="1">
    <location>
        <begin position="177"/>
        <end position="194"/>
    </location>
</feature>
<evidence type="ECO:0000313" key="2">
    <source>
        <dbReference type="EMBL" id="KHN83623.1"/>
    </source>
</evidence>
<feature type="transmembrane region" description="Helical" evidence="1">
    <location>
        <begin position="335"/>
        <end position="358"/>
    </location>
</feature>